<evidence type="ECO:0000313" key="1">
    <source>
        <dbReference type="EMBL" id="KAJ4724904.1"/>
    </source>
</evidence>
<comment type="caution">
    <text evidence="1">The sequence shown here is derived from an EMBL/GenBank/DDBJ whole genome shotgun (WGS) entry which is preliminary data.</text>
</comment>
<proteinExistence type="predicted"/>
<protein>
    <submittedName>
        <fullName evidence="1">Nuclear speckle splicing regulatory protein 1</fullName>
    </submittedName>
</protein>
<name>A0ACC1YPF9_MELAZ</name>
<keyword evidence="2" id="KW-1185">Reference proteome</keyword>
<sequence length="323" mass="37065">MSKYGLQIRGKPSQQKKQPSKPPLPPPKGFSLDDDDDDVESDISRQASKNKARKEIEEQQKKALEEDPSVFDYDGVYDEMKEQSFHRKVQARADTQPKYISKLIQKAEERKREHDIIYERKLAKERSKEDHLYADKDKFVTNAYKKKLAEQQMWAQQQALRDLRDERDDVTKKTDLSDFYFNLQKNIAFGAGEKETKYVDKKAEPRKPEKEEKQGAADTHGNERPSTYSDSSFESSRVKEGHRAETSPRSRSTQSSDSKPASDGPVSDNLEQEKPSAENPSTEKPSAENSSADQAKRGHHKRSEDALAAAKERFLARKRSKQQ</sequence>
<evidence type="ECO:0000313" key="2">
    <source>
        <dbReference type="Proteomes" id="UP001164539"/>
    </source>
</evidence>
<reference evidence="1 2" key="1">
    <citation type="journal article" date="2023" name="Science">
        <title>Complex scaffold remodeling in plant triterpene biosynthesis.</title>
        <authorList>
            <person name="De La Pena R."/>
            <person name="Hodgson H."/>
            <person name="Liu J.C."/>
            <person name="Stephenson M.J."/>
            <person name="Martin A.C."/>
            <person name="Owen C."/>
            <person name="Harkess A."/>
            <person name="Leebens-Mack J."/>
            <person name="Jimenez L.E."/>
            <person name="Osbourn A."/>
            <person name="Sattely E.S."/>
        </authorList>
    </citation>
    <scope>NUCLEOTIDE SEQUENCE [LARGE SCALE GENOMIC DNA]</scope>
    <source>
        <strain evidence="2">cv. JPN11</strain>
        <tissue evidence="1">Leaf</tissue>
    </source>
</reference>
<dbReference type="Proteomes" id="UP001164539">
    <property type="component" value="Chromosome 2"/>
</dbReference>
<gene>
    <name evidence="1" type="ORF">OWV82_003839</name>
</gene>
<organism evidence="1 2">
    <name type="scientific">Melia azedarach</name>
    <name type="common">Chinaberry tree</name>
    <dbReference type="NCBI Taxonomy" id="155640"/>
    <lineage>
        <taxon>Eukaryota</taxon>
        <taxon>Viridiplantae</taxon>
        <taxon>Streptophyta</taxon>
        <taxon>Embryophyta</taxon>
        <taxon>Tracheophyta</taxon>
        <taxon>Spermatophyta</taxon>
        <taxon>Magnoliopsida</taxon>
        <taxon>eudicotyledons</taxon>
        <taxon>Gunneridae</taxon>
        <taxon>Pentapetalae</taxon>
        <taxon>rosids</taxon>
        <taxon>malvids</taxon>
        <taxon>Sapindales</taxon>
        <taxon>Meliaceae</taxon>
        <taxon>Melia</taxon>
    </lineage>
</organism>
<accession>A0ACC1YPF9</accession>
<dbReference type="EMBL" id="CM051395">
    <property type="protein sequence ID" value="KAJ4724904.1"/>
    <property type="molecule type" value="Genomic_DNA"/>
</dbReference>